<evidence type="ECO:0000313" key="2">
    <source>
        <dbReference type="EMBL" id="MBA0753167.1"/>
    </source>
</evidence>
<name>A0A7J9CXF3_GOSGO</name>
<keyword evidence="3" id="KW-1185">Reference proteome</keyword>
<feature type="compositionally biased region" description="Pro residues" evidence="1">
    <location>
        <begin position="111"/>
        <end position="121"/>
    </location>
</feature>
<dbReference type="AlphaFoldDB" id="A0A7J9CXF3"/>
<proteinExistence type="predicted"/>
<evidence type="ECO:0000313" key="3">
    <source>
        <dbReference type="Proteomes" id="UP000593579"/>
    </source>
</evidence>
<feature type="region of interest" description="Disordered" evidence="1">
    <location>
        <begin position="75"/>
        <end position="121"/>
    </location>
</feature>
<accession>A0A7J9CXF3</accession>
<reference evidence="2 3" key="1">
    <citation type="journal article" date="2019" name="Genome Biol. Evol.">
        <title>Insights into the evolution of the New World diploid cottons (Gossypium, subgenus Houzingenia) based on genome sequencing.</title>
        <authorList>
            <person name="Grover C.E."/>
            <person name="Arick M.A. 2nd"/>
            <person name="Thrash A."/>
            <person name="Conover J.L."/>
            <person name="Sanders W.S."/>
            <person name="Peterson D.G."/>
            <person name="Frelichowski J.E."/>
            <person name="Scheffler J.A."/>
            <person name="Scheffler B.E."/>
            <person name="Wendel J.F."/>
        </authorList>
    </citation>
    <scope>NUCLEOTIDE SEQUENCE [LARGE SCALE GENOMIC DNA]</scope>
    <source>
        <strain evidence="2">5</strain>
        <tissue evidence="2">Leaf</tissue>
    </source>
</reference>
<comment type="caution">
    <text evidence="2">The sequence shown here is derived from an EMBL/GenBank/DDBJ whole genome shotgun (WGS) entry which is preliminary data.</text>
</comment>
<dbReference type="Proteomes" id="UP000593579">
    <property type="component" value="Unassembled WGS sequence"/>
</dbReference>
<organism evidence="2 3">
    <name type="scientific">Gossypium gossypioides</name>
    <name type="common">Mexican cotton</name>
    <name type="synonym">Selera gossypioides</name>
    <dbReference type="NCBI Taxonomy" id="34282"/>
    <lineage>
        <taxon>Eukaryota</taxon>
        <taxon>Viridiplantae</taxon>
        <taxon>Streptophyta</taxon>
        <taxon>Embryophyta</taxon>
        <taxon>Tracheophyta</taxon>
        <taxon>Spermatophyta</taxon>
        <taxon>Magnoliopsida</taxon>
        <taxon>eudicotyledons</taxon>
        <taxon>Gunneridae</taxon>
        <taxon>Pentapetalae</taxon>
        <taxon>rosids</taxon>
        <taxon>malvids</taxon>
        <taxon>Malvales</taxon>
        <taxon>Malvaceae</taxon>
        <taxon>Malvoideae</taxon>
        <taxon>Gossypium</taxon>
    </lineage>
</organism>
<sequence length="121" mass="13343">MMPSAYLSPFMYPNPYMFPFPSPMAGWSQWPGSSLFSNMPSGPPMYKPSSHEGSQEGALGSFSFYQTPSPYGFQTPSPFVMQTPPHSLFYQGGSSSQHRQPDPLPDEPESPPEQPQPPPKA</sequence>
<feature type="region of interest" description="Disordered" evidence="1">
    <location>
        <begin position="38"/>
        <end position="63"/>
    </location>
</feature>
<gene>
    <name evidence="2" type="ORF">Gogos_020755</name>
</gene>
<evidence type="ECO:0000256" key="1">
    <source>
        <dbReference type="SAM" id="MobiDB-lite"/>
    </source>
</evidence>
<dbReference type="OrthoDB" id="1001471at2759"/>
<protein>
    <submittedName>
        <fullName evidence="2">Uncharacterized protein</fullName>
    </submittedName>
</protein>
<dbReference type="EMBL" id="JABEZY010149464">
    <property type="protein sequence ID" value="MBA0753167.1"/>
    <property type="molecule type" value="Genomic_DNA"/>
</dbReference>
<feature type="non-terminal residue" evidence="2">
    <location>
        <position position="121"/>
    </location>
</feature>